<name>A0AAP0JLH3_9MAGN</name>
<organism evidence="1 2">
    <name type="scientific">Stephania yunnanensis</name>
    <dbReference type="NCBI Taxonomy" id="152371"/>
    <lineage>
        <taxon>Eukaryota</taxon>
        <taxon>Viridiplantae</taxon>
        <taxon>Streptophyta</taxon>
        <taxon>Embryophyta</taxon>
        <taxon>Tracheophyta</taxon>
        <taxon>Spermatophyta</taxon>
        <taxon>Magnoliopsida</taxon>
        <taxon>Ranunculales</taxon>
        <taxon>Menispermaceae</taxon>
        <taxon>Menispermoideae</taxon>
        <taxon>Cissampelideae</taxon>
        <taxon>Stephania</taxon>
    </lineage>
</organism>
<protein>
    <submittedName>
        <fullName evidence="1">Uncharacterized protein</fullName>
    </submittedName>
</protein>
<dbReference type="EMBL" id="JBBNAF010000006">
    <property type="protein sequence ID" value="KAK9135333.1"/>
    <property type="molecule type" value="Genomic_DNA"/>
</dbReference>
<keyword evidence="2" id="KW-1185">Reference proteome</keyword>
<dbReference type="Proteomes" id="UP001420932">
    <property type="component" value="Unassembled WGS sequence"/>
</dbReference>
<dbReference type="AlphaFoldDB" id="A0AAP0JLH3"/>
<sequence length="163" mass="18430">MMCSLLGDLGGAQLVTEEPSLSRRSPAYRGGAQPYRVRWGYGLGRVWPWARYGLGLLSLKLLSIEVATSNRGKAPLLIILLQVKDMKIMGRTFVLTYLWLDKSNDKVEDHRMIISKGKPITSAMRHFDDLPMMGSPPAYEIQMSFLDRSKTLEEDVEEIELVV</sequence>
<gene>
    <name evidence="1" type="ORF">Syun_014663</name>
</gene>
<evidence type="ECO:0000313" key="2">
    <source>
        <dbReference type="Proteomes" id="UP001420932"/>
    </source>
</evidence>
<accession>A0AAP0JLH3</accession>
<proteinExistence type="predicted"/>
<comment type="caution">
    <text evidence="1">The sequence shown here is derived from an EMBL/GenBank/DDBJ whole genome shotgun (WGS) entry which is preliminary data.</text>
</comment>
<reference evidence="1 2" key="1">
    <citation type="submission" date="2024-01" db="EMBL/GenBank/DDBJ databases">
        <title>Genome assemblies of Stephania.</title>
        <authorList>
            <person name="Yang L."/>
        </authorList>
    </citation>
    <scope>NUCLEOTIDE SEQUENCE [LARGE SCALE GENOMIC DNA]</scope>
    <source>
        <strain evidence="1">YNDBR</strain>
        <tissue evidence="1">Leaf</tissue>
    </source>
</reference>
<evidence type="ECO:0000313" key="1">
    <source>
        <dbReference type="EMBL" id="KAK9135333.1"/>
    </source>
</evidence>